<evidence type="ECO:0000256" key="2">
    <source>
        <dbReference type="ARBA" id="ARBA00023125"/>
    </source>
</evidence>
<dbReference type="OrthoDB" id="9799812at2"/>
<feature type="domain" description="HTH gntR-type" evidence="5">
    <location>
        <begin position="20"/>
        <end position="87"/>
    </location>
</feature>
<dbReference type="SMART" id="SM00895">
    <property type="entry name" value="FCD"/>
    <property type="match status" value="1"/>
</dbReference>
<dbReference type="GO" id="GO:0003700">
    <property type="term" value="F:DNA-binding transcription factor activity"/>
    <property type="evidence" value="ECO:0007669"/>
    <property type="project" value="InterPro"/>
</dbReference>
<evidence type="ECO:0000256" key="1">
    <source>
        <dbReference type="ARBA" id="ARBA00023015"/>
    </source>
</evidence>
<dbReference type="PANTHER" id="PTHR43537:SF20">
    <property type="entry name" value="HTH-TYPE TRANSCRIPTIONAL REPRESSOR GLAR"/>
    <property type="match status" value="1"/>
</dbReference>
<keyword evidence="3" id="KW-0804">Transcription</keyword>
<evidence type="ECO:0000313" key="6">
    <source>
        <dbReference type="EMBL" id="VCU71039.1"/>
    </source>
</evidence>
<evidence type="ECO:0000256" key="4">
    <source>
        <dbReference type="SAM" id="MobiDB-lite"/>
    </source>
</evidence>
<dbReference type="InterPro" id="IPR036390">
    <property type="entry name" value="WH_DNA-bd_sf"/>
</dbReference>
<dbReference type="PANTHER" id="PTHR43537">
    <property type="entry name" value="TRANSCRIPTIONAL REGULATOR, GNTR FAMILY"/>
    <property type="match status" value="1"/>
</dbReference>
<dbReference type="Pfam" id="PF07729">
    <property type="entry name" value="FCD"/>
    <property type="match status" value="1"/>
</dbReference>
<keyword evidence="1" id="KW-0805">Transcription regulation</keyword>
<gene>
    <name evidence="6" type="primary">csiR_11</name>
    <name evidence="6" type="ORF">PIGHUM_03119</name>
</gene>
<dbReference type="Gene3D" id="1.20.120.530">
    <property type="entry name" value="GntR ligand-binding domain-like"/>
    <property type="match status" value="1"/>
</dbReference>
<dbReference type="EMBL" id="UWPJ01000024">
    <property type="protein sequence ID" value="VCU71039.1"/>
    <property type="molecule type" value="Genomic_DNA"/>
</dbReference>
<dbReference type="Proteomes" id="UP000277294">
    <property type="component" value="Unassembled WGS sequence"/>
</dbReference>
<protein>
    <submittedName>
        <fullName evidence="6">HTH-type transcriptional repressor CsiR</fullName>
    </submittedName>
</protein>
<feature type="region of interest" description="Disordered" evidence="4">
    <location>
        <begin position="1"/>
        <end position="22"/>
    </location>
</feature>
<dbReference type="Pfam" id="PF00392">
    <property type="entry name" value="GntR"/>
    <property type="match status" value="1"/>
</dbReference>
<dbReference type="SMART" id="SM00345">
    <property type="entry name" value="HTH_GNTR"/>
    <property type="match status" value="1"/>
</dbReference>
<dbReference type="InterPro" id="IPR008920">
    <property type="entry name" value="TF_FadR/GntR_C"/>
</dbReference>
<reference evidence="6 7" key="1">
    <citation type="submission" date="2018-10" db="EMBL/GenBank/DDBJ databases">
        <authorList>
            <person name="Criscuolo A."/>
        </authorList>
    </citation>
    <scope>NUCLEOTIDE SEQUENCE [LARGE SCALE GENOMIC DNA]</scope>
    <source>
        <strain evidence="6">DnA1</strain>
    </source>
</reference>
<dbReference type="InterPro" id="IPR011711">
    <property type="entry name" value="GntR_C"/>
</dbReference>
<organism evidence="6 7">
    <name type="scientific">Pigmentiphaga humi</name>
    <dbReference type="NCBI Taxonomy" id="2478468"/>
    <lineage>
        <taxon>Bacteria</taxon>
        <taxon>Pseudomonadati</taxon>
        <taxon>Pseudomonadota</taxon>
        <taxon>Betaproteobacteria</taxon>
        <taxon>Burkholderiales</taxon>
        <taxon>Alcaligenaceae</taxon>
        <taxon>Pigmentiphaga</taxon>
    </lineage>
</organism>
<evidence type="ECO:0000259" key="5">
    <source>
        <dbReference type="PROSITE" id="PS50949"/>
    </source>
</evidence>
<dbReference type="PROSITE" id="PS50949">
    <property type="entry name" value="HTH_GNTR"/>
    <property type="match status" value="1"/>
</dbReference>
<proteinExistence type="predicted"/>
<dbReference type="Gene3D" id="1.10.10.10">
    <property type="entry name" value="Winged helix-like DNA-binding domain superfamily/Winged helix DNA-binding domain"/>
    <property type="match status" value="1"/>
</dbReference>
<dbReference type="AlphaFoldDB" id="A0A3P4B425"/>
<dbReference type="GO" id="GO:0003677">
    <property type="term" value="F:DNA binding"/>
    <property type="evidence" value="ECO:0007669"/>
    <property type="project" value="UniProtKB-KW"/>
</dbReference>
<evidence type="ECO:0000313" key="7">
    <source>
        <dbReference type="Proteomes" id="UP000277294"/>
    </source>
</evidence>
<keyword evidence="7" id="KW-1185">Reference proteome</keyword>
<name>A0A3P4B425_9BURK</name>
<dbReference type="InterPro" id="IPR036388">
    <property type="entry name" value="WH-like_DNA-bd_sf"/>
</dbReference>
<dbReference type="InterPro" id="IPR000524">
    <property type="entry name" value="Tscrpt_reg_HTH_GntR"/>
</dbReference>
<dbReference type="RefSeq" id="WP_124080503.1">
    <property type="nucleotide sequence ID" value="NZ_UWPJ01000024.1"/>
</dbReference>
<evidence type="ECO:0000256" key="3">
    <source>
        <dbReference type="ARBA" id="ARBA00023163"/>
    </source>
</evidence>
<dbReference type="SUPFAM" id="SSF48008">
    <property type="entry name" value="GntR ligand-binding domain-like"/>
    <property type="match status" value="1"/>
</dbReference>
<feature type="region of interest" description="Disordered" evidence="4">
    <location>
        <begin position="237"/>
        <end position="258"/>
    </location>
</feature>
<sequence length="258" mass="28729">MTSRPITYASAPSAEEQKERPQSEMAYVALRRRILLGQLPPGERLKIEVLQKDFSLSSTPLREALTRLTAEGLVVSVENRGFRTAPLNVADLRDITHLRAVLEADALTDSIARGDAVWESSIVAAHHRLEQQERRIAEGQGGRDEDWTVLHKAFHMALLSACSYPRVIAMCENLFDQSERYRRFAARVETGARDVPGEHAAMMEAALARDVDRARHMLIGHLMRTGDGVAKKLDARNPAPRRGRGMFGAQLAPQDMGQ</sequence>
<accession>A0A3P4B425</accession>
<keyword evidence="2" id="KW-0238">DNA-binding</keyword>
<dbReference type="SUPFAM" id="SSF46785">
    <property type="entry name" value="Winged helix' DNA-binding domain"/>
    <property type="match status" value="1"/>
</dbReference>